<accession>A0A9Q3JSV4</accession>
<protein>
    <submittedName>
        <fullName evidence="1">Uncharacterized protein</fullName>
    </submittedName>
</protein>
<dbReference type="Proteomes" id="UP000765509">
    <property type="component" value="Unassembled WGS sequence"/>
</dbReference>
<dbReference type="AlphaFoldDB" id="A0A9Q3JSV4"/>
<gene>
    <name evidence="1" type="ORF">O181_106852</name>
</gene>
<organism evidence="1 2">
    <name type="scientific">Austropuccinia psidii MF-1</name>
    <dbReference type="NCBI Taxonomy" id="1389203"/>
    <lineage>
        <taxon>Eukaryota</taxon>
        <taxon>Fungi</taxon>
        <taxon>Dikarya</taxon>
        <taxon>Basidiomycota</taxon>
        <taxon>Pucciniomycotina</taxon>
        <taxon>Pucciniomycetes</taxon>
        <taxon>Pucciniales</taxon>
        <taxon>Sphaerophragmiaceae</taxon>
        <taxon>Austropuccinia</taxon>
    </lineage>
</organism>
<keyword evidence="2" id="KW-1185">Reference proteome</keyword>
<sequence>MPQDTANKISYKHTKDPPTFLVEPTKGLSYIHGTATKMTVCIDNSLQPLIIDSGAHCSIVVIEYLDNHFPNWEKKLFPTKAKNFKSESGKMTSIGTILEEIIIPHRKVNIRLKPDFVVFGDSHI</sequence>
<evidence type="ECO:0000313" key="2">
    <source>
        <dbReference type="Proteomes" id="UP000765509"/>
    </source>
</evidence>
<proteinExistence type="predicted"/>
<dbReference type="EMBL" id="AVOT02080264">
    <property type="protein sequence ID" value="MBW0567137.1"/>
    <property type="molecule type" value="Genomic_DNA"/>
</dbReference>
<name>A0A9Q3JSV4_9BASI</name>
<evidence type="ECO:0000313" key="1">
    <source>
        <dbReference type="EMBL" id="MBW0567137.1"/>
    </source>
</evidence>
<reference evidence="1" key="1">
    <citation type="submission" date="2021-03" db="EMBL/GenBank/DDBJ databases">
        <title>Draft genome sequence of rust myrtle Austropuccinia psidii MF-1, a brazilian biotype.</title>
        <authorList>
            <person name="Quecine M.C."/>
            <person name="Pachon D.M.R."/>
            <person name="Bonatelli M.L."/>
            <person name="Correr F.H."/>
            <person name="Franceschini L.M."/>
            <person name="Leite T.F."/>
            <person name="Margarido G.R.A."/>
            <person name="Almeida C.A."/>
            <person name="Ferrarezi J.A."/>
            <person name="Labate C.A."/>
        </authorList>
    </citation>
    <scope>NUCLEOTIDE SEQUENCE</scope>
    <source>
        <strain evidence="1">MF-1</strain>
    </source>
</reference>
<comment type="caution">
    <text evidence="1">The sequence shown here is derived from an EMBL/GenBank/DDBJ whole genome shotgun (WGS) entry which is preliminary data.</text>
</comment>